<feature type="active site" description="Charge relay system" evidence="8">
    <location>
        <position position="355"/>
    </location>
</feature>
<keyword evidence="3 7" id="KW-0378">Hydrolase</keyword>
<dbReference type="GO" id="GO:0016042">
    <property type="term" value="P:lipid catabolic process"/>
    <property type="evidence" value="ECO:0007669"/>
    <property type="project" value="UniProtKB-KW"/>
</dbReference>
<keyword evidence="6" id="KW-0325">Glycoprotein</keyword>
<sequence>MRLLVIVFVVVLQLCFYVKGDYEEIFRKIQGIFSTNKVKTHRDDIPNITDFLMKYNYSVEIHQVQTQDGFNLTVHRIPKSSNTSAKFPLIFAHCLACSSMDWIWQGPSNSLPLILADLDYDIWLANMRGNGFSMSHLNFTSKDPKFWDYSFHEKGHYDMASTVDYVLNVTGKNKIIYVGHSQGTTAGIVLTTTRPEYNTKIDMMVLLSPIVYLEHMNSPLVRFLADYNNIITTVLKALNIHGIPYAPLLNQFAKSICNENSSLQGICILLIELFAGFDVDQIDKFKLPTFLSNTPSGVSVKEVEHLIQGINSGSFRQYDYGNALSNIARYGTSEPPQYDLNKLTVPLAIYYAKNDFLASTKDVERFISTLTQDTVDRYLIDYELFNHLDFITAKDVKKILYDRIVEVLKKRTSIEK</sequence>
<reference evidence="11 12" key="1">
    <citation type="submission" date="2024-05" db="EMBL/GenBank/DDBJ databases">
        <title>Genetic variation in Jamaican populations of the coffee berry borer (Hypothenemus hampei).</title>
        <authorList>
            <person name="Errbii M."/>
            <person name="Myrie A."/>
        </authorList>
    </citation>
    <scope>NUCLEOTIDE SEQUENCE [LARGE SCALE GENOMIC DNA]</scope>
    <source>
        <strain evidence="11">JA-Hopewell-2020-01-JO</strain>
        <tissue evidence="11">Whole body</tissue>
    </source>
</reference>
<dbReference type="PANTHER" id="PTHR11005">
    <property type="entry name" value="LYSOSOMAL ACID LIPASE-RELATED"/>
    <property type="match status" value="1"/>
</dbReference>
<evidence type="ECO:0000256" key="7">
    <source>
        <dbReference type="PIRNR" id="PIRNR000862"/>
    </source>
</evidence>
<keyword evidence="2 9" id="KW-0732">Signal</keyword>
<comment type="similarity">
    <text evidence="1 7">Belongs to the AB hydrolase superfamily. Lipase family.</text>
</comment>
<organism evidence="11 12">
    <name type="scientific">Hypothenemus hampei</name>
    <name type="common">Coffee berry borer</name>
    <dbReference type="NCBI Taxonomy" id="57062"/>
    <lineage>
        <taxon>Eukaryota</taxon>
        <taxon>Metazoa</taxon>
        <taxon>Ecdysozoa</taxon>
        <taxon>Arthropoda</taxon>
        <taxon>Hexapoda</taxon>
        <taxon>Insecta</taxon>
        <taxon>Pterygota</taxon>
        <taxon>Neoptera</taxon>
        <taxon>Endopterygota</taxon>
        <taxon>Coleoptera</taxon>
        <taxon>Polyphaga</taxon>
        <taxon>Cucujiformia</taxon>
        <taxon>Curculionidae</taxon>
        <taxon>Scolytinae</taxon>
        <taxon>Hypothenemus</taxon>
    </lineage>
</organism>
<evidence type="ECO:0000256" key="5">
    <source>
        <dbReference type="ARBA" id="ARBA00023098"/>
    </source>
</evidence>
<feature type="chain" id="PRO_5044813196" description="Lipase" evidence="9">
    <location>
        <begin position="21"/>
        <end position="416"/>
    </location>
</feature>
<dbReference type="FunFam" id="3.40.50.1820:FF:000057">
    <property type="entry name" value="Lipase"/>
    <property type="match status" value="1"/>
</dbReference>
<evidence type="ECO:0000256" key="1">
    <source>
        <dbReference type="ARBA" id="ARBA00010701"/>
    </source>
</evidence>
<dbReference type="InterPro" id="IPR025483">
    <property type="entry name" value="Lipase_euk"/>
</dbReference>
<dbReference type="InterPro" id="IPR029058">
    <property type="entry name" value="AB_hydrolase_fold"/>
</dbReference>
<feature type="domain" description="Partial AB-hydrolase lipase" evidence="10">
    <location>
        <begin position="49"/>
        <end position="105"/>
    </location>
</feature>
<evidence type="ECO:0000256" key="2">
    <source>
        <dbReference type="ARBA" id="ARBA00022729"/>
    </source>
</evidence>
<dbReference type="AlphaFoldDB" id="A0ABD1F1M8"/>
<dbReference type="SUPFAM" id="SSF53474">
    <property type="entry name" value="alpha/beta-Hydrolases"/>
    <property type="match status" value="1"/>
</dbReference>
<keyword evidence="12" id="KW-1185">Reference proteome</keyword>
<evidence type="ECO:0000256" key="3">
    <source>
        <dbReference type="ARBA" id="ARBA00022801"/>
    </source>
</evidence>
<evidence type="ECO:0000256" key="8">
    <source>
        <dbReference type="PIRSR" id="PIRSR000862-1"/>
    </source>
</evidence>
<name>A0ABD1F1M8_HYPHA</name>
<protein>
    <recommendedName>
        <fullName evidence="7">Lipase</fullName>
    </recommendedName>
</protein>
<evidence type="ECO:0000256" key="6">
    <source>
        <dbReference type="ARBA" id="ARBA00023180"/>
    </source>
</evidence>
<gene>
    <name evidence="11" type="ORF">ABEB36_003944</name>
</gene>
<accession>A0ABD1F1M8</accession>
<keyword evidence="5" id="KW-0443">Lipid metabolism</keyword>
<dbReference type="Gene3D" id="3.40.50.1820">
    <property type="entry name" value="alpha/beta hydrolase"/>
    <property type="match status" value="1"/>
</dbReference>
<keyword evidence="4 7" id="KW-0442">Lipid degradation</keyword>
<dbReference type="Pfam" id="PF04083">
    <property type="entry name" value="Abhydro_lipase"/>
    <property type="match status" value="1"/>
</dbReference>
<comment type="caution">
    <text evidence="11">The sequence shown here is derived from an EMBL/GenBank/DDBJ whole genome shotgun (WGS) entry which is preliminary data.</text>
</comment>
<dbReference type="GO" id="GO:0016787">
    <property type="term" value="F:hydrolase activity"/>
    <property type="evidence" value="ECO:0007669"/>
    <property type="project" value="UniProtKB-KW"/>
</dbReference>
<dbReference type="Proteomes" id="UP001566132">
    <property type="component" value="Unassembled WGS sequence"/>
</dbReference>
<feature type="active site" description="Nucleophile" evidence="8">
    <location>
        <position position="181"/>
    </location>
</feature>
<evidence type="ECO:0000313" key="11">
    <source>
        <dbReference type="EMBL" id="KAL1509162.1"/>
    </source>
</evidence>
<evidence type="ECO:0000313" key="12">
    <source>
        <dbReference type="Proteomes" id="UP001566132"/>
    </source>
</evidence>
<feature type="active site" description="Charge relay system" evidence="8">
    <location>
        <position position="387"/>
    </location>
</feature>
<dbReference type="PIRSF" id="PIRSF000862">
    <property type="entry name" value="Steryl_ester_lip"/>
    <property type="match status" value="1"/>
</dbReference>
<dbReference type="EMBL" id="JBDJPC010000003">
    <property type="protein sequence ID" value="KAL1509162.1"/>
    <property type="molecule type" value="Genomic_DNA"/>
</dbReference>
<proteinExistence type="inferred from homology"/>
<dbReference type="InterPro" id="IPR006693">
    <property type="entry name" value="AB_hydrolase_lipase"/>
</dbReference>
<feature type="signal peptide" evidence="9">
    <location>
        <begin position="1"/>
        <end position="20"/>
    </location>
</feature>
<evidence type="ECO:0000256" key="9">
    <source>
        <dbReference type="SAM" id="SignalP"/>
    </source>
</evidence>
<evidence type="ECO:0000259" key="10">
    <source>
        <dbReference type="Pfam" id="PF04083"/>
    </source>
</evidence>
<evidence type="ECO:0000256" key="4">
    <source>
        <dbReference type="ARBA" id="ARBA00022963"/>
    </source>
</evidence>